<gene>
    <name evidence="1" type="ORF">PYCCODRAFT_700057</name>
</gene>
<evidence type="ECO:0000313" key="1">
    <source>
        <dbReference type="EMBL" id="OSD00356.1"/>
    </source>
</evidence>
<protein>
    <submittedName>
        <fullName evidence="1">Uncharacterized protein</fullName>
    </submittedName>
</protein>
<name>A0A1Y2IGQ5_TRAC3</name>
<proteinExistence type="predicted"/>
<accession>A0A1Y2IGQ5</accession>
<evidence type="ECO:0000313" key="2">
    <source>
        <dbReference type="Proteomes" id="UP000193067"/>
    </source>
</evidence>
<reference evidence="1 2" key="1">
    <citation type="journal article" date="2015" name="Biotechnol. Biofuels">
        <title>Enhanced degradation of softwood versus hardwood by the white-rot fungus Pycnoporus coccineus.</title>
        <authorList>
            <person name="Couturier M."/>
            <person name="Navarro D."/>
            <person name="Chevret D."/>
            <person name="Henrissat B."/>
            <person name="Piumi F."/>
            <person name="Ruiz-Duenas F.J."/>
            <person name="Martinez A.T."/>
            <person name="Grigoriev I.V."/>
            <person name="Riley R."/>
            <person name="Lipzen A."/>
            <person name="Berrin J.G."/>
            <person name="Master E.R."/>
            <person name="Rosso M.N."/>
        </authorList>
    </citation>
    <scope>NUCLEOTIDE SEQUENCE [LARGE SCALE GENOMIC DNA]</scope>
    <source>
        <strain evidence="1 2">BRFM310</strain>
    </source>
</reference>
<organism evidence="1 2">
    <name type="scientific">Trametes coccinea (strain BRFM310)</name>
    <name type="common">Pycnoporus coccineus</name>
    <dbReference type="NCBI Taxonomy" id="1353009"/>
    <lineage>
        <taxon>Eukaryota</taxon>
        <taxon>Fungi</taxon>
        <taxon>Dikarya</taxon>
        <taxon>Basidiomycota</taxon>
        <taxon>Agaricomycotina</taxon>
        <taxon>Agaricomycetes</taxon>
        <taxon>Polyporales</taxon>
        <taxon>Polyporaceae</taxon>
        <taxon>Trametes</taxon>
    </lineage>
</organism>
<dbReference type="EMBL" id="KZ084119">
    <property type="protein sequence ID" value="OSD00356.1"/>
    <property type="molecule type" value="Genomic_DNA"/>
</dbReference>
<sequence length="162" mass="18795">MEWRRGRKEDVAKGWDFCCEWSSSASALQLRMPADVIFLFGGSIQGILQSLPRNIHWQYQPTVAKLRWTDRGENSLRPPSHVSTTPRITHPPTPHRPIYYGINRFDYLHDGRSPPRSYYIVCTAVSERIDIDDCADTHEKLQPTSTPYSLVHQRDQVSVHHR</sequence>
<dbReference type="AlphaFoldDB" id="A0A1Y2IGQ5"/>
<dbReference type="Proteomes" id="UP000193067">
    <property type="component" value="Unassembled WGS sequence"/>
</dbReference>
<keyword evidence="2" id="KW-1185">Reference proteome</keyword>